<dbReference type="Proteomes" id="UP000639403">
    <property type="component" value="Unassembled WGS sequence"/>
</dbReference>
<accession>A0A8H7PB53</accession>
<gene>
    <name evidence="1" type="ORF">IEO21_00733</name>
</gene>
<dbReference type="AlphaFoldDB" id="A0A8H7PB53"/>
<name>A0A8H7PB53_9APHY</name>
<evidence type="ECO:0000313" key="2">
    <source>
        <dbReference type="Proteomes" id="UP000639403"/>
    </source>
</evidence>
<reference evidence="1" key="1">
    <citation type="submission" date="2020-11" db="EMBL/GenBank/DDBJ databases">
        <authorList>
            <person name="Koelle M."/>
            <person name="Horta M.A.C."/>
            <person name="Nowrousian M."/>
            <person name="Ohm R.A."/>
            <person name="Benz P."/>
            <person name="Pilgard A."/>
        </authorList>
    </citation>
    <scope>NUCLEOTIDE SEQUENCE</scope>
    <source>
        <strain evidence="1">FPRL280</strain>
    </source>
</reference>
<protein>
    <submittedName>
        <fullName evidence="1">Uncharacterized protein</fullName>
    </submittedName>
</protein>
<proteinExistence type="predicted"/>
<comment type="caution">
    <text evidence="1">The sequence shown here is derived from an EMBL/GenBank/DDBJ whole genome shotgun (WGS) entry which is preliminary data.</text>
</comment>
<evidence type="ECO:0000313" key="1">
    <source>
        <dbReference type="EMBL" id="KAF9821487.1"/>
    </source>
</evidence>
<reference evidence="1" key="2">
    <citation type="journal article" name="Front. Microbiol.">
        <title>Degradative Capacity of Two Strains of Rhodonia placenta: From Phenotype to Genotype.</title>
        <authorList>
            <person name="Kolle M."/>
            <person name="Horta M.A.C."/>
            <person name="Nowrousian M."/>
            <person name="Ohm R.A."/>
            <person name="Benz J.P."/>
            <person name="Pilgard A."/>
        </authorList>
    </citation>
    <scope>NUCLEOTIDE SEQUENCE</scope>
    <source>
        <strain evidence="1">FPRL280</strain>
    </source>
</reference>
<organism evidence="1 2">
    <name type="scientific">Rhodonia placenta</name>
    <dbReference type="NCBI Taxonomy" id="104341"/>
    <lineage>
        <taxon>Eukaryota</taxon>
        <taxon>Fungi</taxon>
        <taxon>Dikarya</taxon>
        <taxon>Basidiomycota</taxon>
        <taxon>Agaricomycotina</taxon>
        <taxon>Agaricomycetes</taxon>
        <taxon>Polyporales</taxon>
        <taxon>Adustoporiaceae</taxon>
        <taxon>Rhodonia</taxon>
    </lineage>
</organism>
<dbReference type="EMBL" id="JADOXO010000004">
    <property type="protein sequence ID" value="KAF9821487.1"/>
    <property type="molecule type" value="Genomic_DNA"/>
</dbReference>
<sequence length="114" mass="12715">MLCGNVERRGNEGLQFPGVYRTRSQRIPDANFADWTSVDRLLVPLSRHLNLTAETATLVPELMTGRLTLHIDQKYKCSAVRSVRDRSGSHECLGTLGDKASPSRMVVPRVYTTA</sequence>